<dbReference type="Proteomes" id="UP001642405">
    <property type="component" value="Unassembled WGS sequence"/>
</dbReference>
<evidence type="ECO:0000313" key="1">
    <source>
        <dbReference type="EMBL" id="CAK7215426.1"/>
    </source>
</evidence>
<dbReference type="EMBL" id="CAWUHB010000010">
    <property type="protein sequence ID" value="CAK7215426.1"/>
    <property type="molecule type" value="Genomic_DNA"/>
</dbReference>
<comment type="caution">
    <text evidence="1">The sequence shown here is derived from an EMBL/GenBank/DDBJ whole genome shotgun (WGS) entry which is preliminary data.</text>
</comment>
<name>A0ABP0B7B7_9PEZI</name>
<evidence type="ECO:0000313" key="2">
    <source>
        <dbReference type="Proteomes" id="UP001642405"/>
    </source>
</evidence>
<proteinExistence type="predicted"/>
<organism evidence="1 2">
    <name type="scientific">Sporothrix curviconia</name>
    <dbReference type="NCBI Taxonomy" id="1260050"/>
    <lineage>
        <taxon>Eukaryota</taxon>
        <taxon>Fungi</taxon>
        <taxon>Dikarya</taxon>
        <taxon>Ascomycota</taxon>
        <taxon>Pezizomycotina</taxon>
        <taxon>Sordariomycetes</taxon>
        <taxon>Sordariomycetidae</taxon>
        <taxon>Ophiostomatales</taxon>
        <taxon>Ophiostomataceae</taxon>
        <taxon>Sporothrix</taxon>
    </lineage>
</organism>
<keyword evidence="2" id="KW-1185">Reference proteome</keyword>
<accession>A0ABP0B7B7</accession>
<protein>
    <recommendedName>
        <fullName evidence="3">EthD domain-containing protein</fullName>
    </recommendedName>
</protein>
<gene>
    <name evidence="1" type="ORF">SCUCBS95973_002468</name>
</gene>
<evidence type="ECO:0008006" key="3">
    <source>
        <dbReference type="Google" id="ProtNLM"/>
    </source>
</evidence>
<sequence>MANPNRTDYEGPELSGAGILWINSKVTDPLSLPVDEFTRWYEDVHIPDIIAARDGGIISSWRYQCTDAGRAAPYLAVYKCPNMGFIQSTEFKSIPMTHHSLPGNGPIHRFADFDARFLKHVETWSSPDAADGRTATLVSEAIEPAADLGADAFNEWFRSEHIQEVAKLPGWRRTSRFEMVFKKQNKDDPTSAAIITPHFLALHEFADGADFIPAAGALALFPPQPSAKSKAVLDGARKVDVAAFSFLRGFGDVGTRWVDTEEKRV</sequence>
<reference evidence="1 2" key="1">
    <citation type="submission" date="2024-01" db="EMBL/GenBank/DDBJ databases">
        <authorList>
            <person name="Allen C."/>
            <person name="Tagirdzhanova G."/>
        </authorList>
    </citation>
    <scope>NUCLEOTIDE SEQUENCE [LARGE SCALE GENOMIC DNA]</scope>
</reference>